<dbReference type="PROSITE" id="PS50968">
    <property type="entry name" value="BIOTINYL_LIPOYL"/>
    <property type="match status" value="1"/>
</dbReference>
<reference evidence="3" key="1">
    <citation type="submission" date="2020-10" db="EMBL/GenBank/DDBJ databases">
        <title>Ca. Dormibacterota MAGs.</title>
        <authorList>
            <person name="Montgomery K."/>
        </authorList>
    </citation>
    <scope>NUCLEOTIDE SEQUENCE [LARGE SCALE GENOMIC DNA]</scope>
    <source>
        <strain evidence="3">SC8812_S17_10</strain>
    </source>
</reference>
<dbReference type="InterPro" id="IPR003016">
    <property type="entry name" value="2-oxoA_DH_lipoyl-BS"/>
</dbReference>
<comment type="caution">
    <text evidence="3">The sequence shown here is derived from an EMBL/GenBank/DDBJ whole genome shotgun (WGS) entry which is preliminary data.</text>
</comment>
<dbReference type="InterPro" id="IPR045257">
    <property type="entry name" value="E2/Pdx1"/>
</dbReference>
<protein>
    <submittedName>
        <fullName evidence="3">2-oxo acid dehydrogenase subunit E2</fullName>
    </submittedName>
</protein>
<dbReference type="PROSITE" id="PS00189">
    <property type="entry name" value="LIPOYL"/>
    <property type="match status" value="1"/>
</dbReference>
<evidence type="ECO:0000313" key="3">
    <source>
        <dbReference type="EMBL" id="MBJ7598647.1"/>
    </source>
</evidence>
<keyword evidence="4" id="KW-1185">Reference proteome</keyword>
<feature type="domain" description="Lipoyl-binding" evidence="2">
    <location>
        <begin position="2"/>
        <end position="77"/>
    </location>
</feature>
<dbReference type="PANTHER" id="PTHR23151:SF90">
    <property type="entry name" value="DIHYDROLIPOYLLYSINE-RESIDUE ACETYLTRANSFERASE COMPONENT OF PYRUVATE DEHYDROGENASE COMPLEX, MITOCHONDRIAL-RELATED"/>
    <property type="match status" value="1"/>
</dbReference>
<dbReference type="SUPFAM" id="SSF51230">
    <property type="entry name" value="Single hybrid motif"/>
    <property type="match status" value="1"/>
</dbReference>
<sequence>MPTEVRMPKLGMAMKKGTVKRWLVAEGGAVERGMPLLEIMTEKINAVIEAPGSGVLGRVLAADNTELPVGALLGMIAAPGESLGA</sequence>
<evidence type="ECO:0000259" key="2">
    <source>
        <dbReference type="PROSITE" id="PS50968"/>
    </source>
</evidence>
<name>A0A934K188_9BACT</name>
<dbReference type="GO" id="GO:0006086">
    <property type="term" value="P:pyruvate decarboxylation to acetyl-CoA"/>
    <property type="evidence" value="ECO:0007669"/>
    <property type="project" value="InterPro"/>
</dbReference>
<dbReference type="Pfam" id="PF00364">
    <property type="entry name" value="Biotin_lipoyl"/>
    <property type="match status" value="1"/>
</dbReference>
<dbReference type="Gene3D" id="2.40.50.100">
    <property type="match status" value="1"/>
</dbReference>
<proteinExistence type="predicted"/>
<dbReference type="AlphaFoldDB" id="A0A934K188"/>
<dbReference type="EMBL" id="JAEKNR010000119">
    <property type="protein sequence ID" value="MBJ7598647.1"/>
    <property type="molecule type" value="Genomic_DNA"/>
</dbReference>
<evidence type="ECO:0000256" key="1">
    <source>
        <dbReference type="ARBA" id="ARBA00022823"/>
    </source>
</evidence>
<dbReference type="Proteomes" id="UP000612893">
    <property type="component" value="Unassembled WGS sequence"/>
</dbReference>
<dbReference type="InterPro" id="IPR011053">
    <property type="entry name" value="Single_hybrid_motif"/>
</dbReference>
<organism evidence="3 4">
    <name type="scientific">Candidatus Nephthysia bennettiae</name>
    <dbReference type="NCBI Taxonomy" id="3127016"/>
    <lineage>
        <taxon>Bacteria</taxon>
        <taxon>Bacillati</taxon>
        <taxon>Candidatus Dormiibacterota</taxon>
        <taxon>Candidatus Dormibacteria</taxon>
        <taxon>Candidatus Dormibacterales</taxon>
        <taxon>Candidatus Dormibacteraceae</taxon>
        <taxon>Candidatus Nephthysia</taxon>
    </lineage>
</organism>
<evidence type="ECO:0000313" key="4">
    <source>
        <dbReference type="Proteomes" id="UP000612893"/>
    </source>
</evidence>
<keyword evidence="1" id="KW-0450">Lipoyl</keyword>
<dbReference type="GO" id="GO:0045254">
    <property type="term" value="C:pyruvate dehydrogenase complex"/>
    <property type="evidence" value="ECO:0007669"/>
    <property type="project" value="InterPro"/>
</dbReference>
<gene>
    <name evidence="3" type="ORF">JF922_11255</name>
</gene>
<accession>A0A934K188</accession>
<feature type="non-terminal residue" evidence="3">
    <location>
        <position position="85"/>
    </location>
</feature>
<dbReference type="CDD" id="cd06849">
    <property type="entry name" value="lipoyl_domain"/>
    <property type="match status" value="1"/>
</dbReference>
<dbReference type="InterPro" id="IPR000089">
    <property type="entry name" value="Biotin_lipoyl"/>
</dbReference>
<dbReference type="RefSeq" id="WP_338201828.1">
    <property type="nucleotide sequence ID" value="NZ_JAEKNR010000119.1"/>
</dbReference>
<dbReference type="PANTHER" id="PTHR23151">
    <property type="entry name" value="DIHYDROLIPOAMIDE ACETYL/SUCCINYL-TRANSFERASE-RELATED"/>
    <property type="match status" value="1"/>
</dbReference>